<dbReference type="VEuPathDB" id="MicrosporidiaDB:CWI36_1312p0010"/>
<protein>
    <submittedName>
        <fullName evidence="1">Uncharacterized protein</fullName>
    </submittedName>
</protein>
<dbReference type="AlphaFoldDB" id="A0A4Q9L2E3"/>
<reference evidence="1 2" key="1">
    <citation type="submission" date="2017-12" db="EMBL/GenBank/DDBJ databases">
        <authorList>
            <person name="Pombert J.-F."/>
            <person name="Haag K.L."/>
            <person name="Ebert D."/>
        </authorList>
    </citation>
    <scope>NUCLEOTIDE SEQUENCE [LARGE SCALE GENOMIC DNA]</scope>
    <source>
        <strain evidence="1">BE-OM-2</strain>
    </source>
</reference>
<comment type="caution">
    <text evidence="1">The sequence shown here is derived from an EMBL/GenBank/DDBJ whole genome shotgun (WGS) entry which is preliminary data.</text>
</comment>
<dbReference type="EMBL" id="PITI01001312">
    <property type="protein sequence ID" value="TBU01564.1"/>
    <property type="molecule type" value="Genomic_DNA"/>
</dbReference>
<sequence length="427" mass="50525">MNLCILLYVSETINSALRPIQKKELKIDFVYEILCKEAYRQYKEKVLGMHIVFEYNFLILEVIPNFVNECDLEVFNYLYREKLENTFLYLTTLIKEKVTAFKIIIELIFEIRDFEIFIFNTRKNCKIHIDSILYFFRKRNNFGILGRFKRQKYVFKLISRLLNHLRYTLNLISRSPDIIIVKMISESQLCTNPTLQNFLLSLIVHFNLQIPCYHSILITKKGKKEISCKKNLANVLKNAFTSLFYVKYSYYKLEKEEYGSILERFESISHHSLRIGALNITSVGTNISSNKYDINVSALRSWIDKEPRNNIIRHSCIFRSLDLNISIVLIKPEKIKKRKKGPEFNDFRLKLMINSSSNQNVTFDIDYNRKNNSVSGIACIEDCKNFLIDAPVGEKLNFIIRYLNSKLDAHFQTNNYRLFQTEILFQN</sequence>
<gene>
    <name evidence="1" type="ORF">CWI36_1312p0010</name>
</gene>
<evidence type="ECO:0000313" key="2">
    <source>
        <dbReference type="Proteomes" id="UP000291404"/>
    </source>
</evidence>
<proteinExistence type="predicted"/>
<dbReference type="VEuPathDB" id="MicrosporidiaDB:CWI39_0360p0020"/>
<organism evidence="1 2">
    <name type="scientific">Hamiltosporidium magnivora</name>
    <dbReference type="NCBI Taxonomy" id="148818"/>
    <lineage>
        <taxon>Eukaryota</taxon>
        <taxon>Fungi</taxon>
        <taxon>Fungi incertae sedis</taxon>
        <taxon>Microsporidia</taxon>
        <taxon>Dubosqiidae</taxon>
        <taxon>Hamiltosporidium</taxon>
    </lineage>
</organism>
<name>A0A4Q9L2E3_9MICR</name>
<keyword evidence="2" id="KW-1185">Reference proteome</keyword>
<evidence type="ECO:0000313" key="1">
    <source>
        <dbReference type="EMBL" id="TBU01564.1"/>
    </source>
</evidence>
<dbReference type="Proteomes" id="UP000291404">
    <property type="component" value="Unassembled WGS sequence"/>
</dbReference>
<accession>A0A4Q9L2E3</accession>